<proteinExistence type="predicted"/>
<dbReference type="Proteomes" id="UP000516173">
    <property type="component" value="Chromosome"/>
</dbReference>
<keyword evidence="2" id="KW-1185">Reference proteome</keyword>
<dbReference type="AlphaFoldDB" id="A0A7G1KFP0"/>
<evidence type="ECO:0008006" key="3">
    <source>
        <dbReference type="Google" id="ProtNLM"/>
    </source>
</evidence>
<dbReference type="RefSeq" id="WP_232110831.1">
    <property type="nucleotide sequence ID" value="NZ_AP023396.1"/>
</dbReference>
<organism evidence="1 2">
    <name type="scientific">Nocardia wallacei</name>
    <dbReference type="NCBI Taxonomy" id="480035"/>
    <lineage>
        <taxon>Bacteria</taxon>
        <taxon>Bacillati</taxon>
        <taxon>Actinomycetota</taxon>
        <taxon>Actinomycetes</taxon>
        <taxon>Mycobacteriales</taxon>
        <taxon>Nocardiaceae</taxon>
        <taxon>Nocardia</taxon>
    </lineage>
</organism>
<name>A0A7G1KFP0_9NOCA</name>
<sequence>MSYRLEMVDEVRDWLHRLRRVDRSSALLVGQAIAALLEEGPALGRPLVDRIKGSSLHNLKELRPGSAGASEVRVLFVFDPERKVVLLVAGDKAGNWSGWYRTAIREAEQRYEQYLDERERI</sequence>
<accession>A0A7G1KFP0</accession>
<protein>
    <recommendedName>
        <fullName evidence="3">Addiction module toxin RelE</fullName>
    </recommendedName>
</protein>
<dbReference type="KEGG" id="nwl:NWFMUON74_08350"/>
<evidence type="ECO:0000313" key="2">
    <source>
        <dbReference type="Proteomes" id="UP000516173"/>
    </source>
</evidence>
<dbReference type="EMBL" id="AP023396">
    <property type="protein sequence ID" value="BCK53063.1"/>
    <property type="molecule type" value="Genomic_DNA"/>
</dbReference>
<evidence type="ECO:0000313" key="1">
    <source>
        <dbReference type="EMBL" id="BCK53063.1"/>
    </source>
</evidence>
<reference evidence="1 2" key="1">
    <citation type="submission" date="2020-08" db="EMBL/GenBank/DDBJ databases">
        <title>Genome Sequencing of Nocardia wallacei strain FMUON74 and assembly.</title>
        <authorList>
            <person name="Toyokawa M."/>
            <person name="Uesaka K."/>
        </authorList>
    </citation>
    <scope>NUCLEOTIDE SEQUENCE [LARGE SCALE GENOMIC DNA]</scope>
    <source>
        <strain evidence="1 2">FMUON74</strain>
    </source>
</reference>
<dbReference type="Pfam" id="PF05973">
    <property type="entry name" value="Gp49"/>
    <property type="match status" value="1"/>
</dbReference>
<dbReference type="GeneID" id="80345455"/>
<gene>
    <name evidence="1" type="ORF">NWFMUON74_08350</name>
</gene>
<dbReference type="InterPro" id="IPR009241">
    <property type="entry name" value="HigB-like"/>
</dbReference>